<reference evidence="3 4" key="1">
    <citation type="journal article" date="2007" name="Appl. Environ. Microbiol.">
        <title>Rhizobial factors required for stem nodule maturation and maintenance in Sesbania rostrata-Azorhizobium caulinodans ORS571 symbiosis.</title>
        <authorList>
            <person name="Suzuki S."/>
            <person name="Aono T."/>
            <person name="Lee KB."/>
            <person name="Suzuki T."/>
            <person name="Liu CT."/>
            <person name="Miwa H."/>
            <person name="Wakao S."/>
            <person name="Iki T."/>
            <person name="Oyaizu H."/>
        </authorList>
    </citation>
    <scope>NUCLEOTIDE SEQUENCE [LARGE SCALE GENOMIC DNA]</scope>
    <source>
        <strain evidence="4">ATCC 43989 / DSM 5975 / JCM 20966 / LMG 6465 / NBRC 14845 / NCIMB 13405 / ORS 571</strain>
    </source>
</reference>
<feature type="region of interest" description="Disordered" evidence="2">
    <location>
        <begin position="1"/>
        <end position="47"/>
    </location>
</feature>
<sequence length="102" mass="11149">MRSRRRSPGGLLSPGELEIPSSPQGAPGDKTGPNNRRKRAMSDGLNTDDLDARIAIARDNLRQLTEQAAAYSGAADEERAADRIAEQQAELDALLKEREQHK</sequence>
<protein>
    <submittedName>
        <fullName evidence="3">Uncharacterized protein</fullName>
    </submittedName>
</protein>
<dbReference type="Proteomes" id="UP000000270">
    <property type="component" value="Chromosome"/>
</dbReference>
<reference evidence="3 4" key="6">
    <citation type="journal article" date="2011" name="Appl. Environ. Microbiol.">
        <title>Involvement of the azorhizobial chromosome partition gene (parA) in the onset of bacteroid differentiation during Sesbania rostrata stem nodule development.</title>
        <authorList>
            <person name="Liu CT."/>
            <person name="Lee KB."/>
            <person name="Wang YS."/>
            <person name="Peng MH."/>
            <person name="Lee KT."/>
            <person name="Suzuki S."/>
            <person name="Suzuki T."/>
            <person name="Oyaizu H."/>
        </authorList>
    </citation>
    <scope>NUCLEOTIDE SEQUENCE [LARGE SCALE GENOMIC DNA]</scope>
    <source>
        <strain evidence="4">ATCC 43989 / DSM 5975 / JCM 20966 / LMG 6465 / NBRC 14845 / NCIMB 13405 / ORS 571</strain>
    </source>
</reference>
<evidence type="ECO:0000313" key="4">
    <source>
        <dbReference type="Proteomes" id="UP000000270"/>
    </source>
</evidence>
<dbReference type="AlphaFoldDB" id="A8HX43"/>
<feature type="coiled-coil region" evidence="1">
    <location>
        <begin position="47"/>
        <end position="97"/>
    </location>
</feature>
<reference evidence="3 4" key="5">
    <citation type="journal article" date="2010" name="Appl. Environ. Microbiol.">
        <title>phrR-like gene praR of Azorhizobium caulinodans ORS571 is essential for symbiosis with Sesbania rostrata and is involved in expression of reb genes.</title>
        <authorList>
            <person name="Akiba N."/>
            <person name="Aono T."/>
            <person name="Toyazaki H."/>
            <person name="Sato S."/>
            <person name="Oyaizu H."/>
        </authorList>
    </citation>
    <scope>NUCLEOTIDE SEQUENCE [LARGE SCALE GENOMIC DNA]</scope>
    <source>
        <strain evidence="4">ATCC 43989 / DSM 5975 / JCM 20966 / LMG 6465 / NBRC 14845 / NCIMB 13405 / ORS 571</strain>
    </source>
</reference>
<gene>
    <name evidence="3" type="ordered locus">AZC_1459</name>
</gene>
<reference evidence="4" key="2">
    <citation type="submission" date="2007-04" db="EMBL/GenBank/DDBJ databases">
        <title>Complete genome sequence of the nitrogen-fixing bacterium Azorhizobium caulinodans ORS571.</title>
        <authorList>
            <person name="Lee K.B."/>
            <person name="Backer P.D."/>
            <person name="Aono T."/>
            <person name="Liu C.T."/>
            <person name="Suzuki S."/>
            <person name="Suzuki T."/>
            <person name="Kaneko T."/>
            <person name="Yamada M."/>
            <person name="Tabata S."/>
            <person name="Kupfer D.M."/>
            <person name="Najar F.Z."/>
            <person name="Wiley G.B."/>
            <person name="Roe B."/>
            <person name="Binnewies T."/>
            <person name="Ussery D."/>
            <person name="Vereecke D."/>
            <person name="Gevers D."/>
            <person name="Holsters M."/>
            <person name="Oyaizu H."/>
        </authorList>
    </citation>
    <scope>NUCLEOTIDE SEQUENCE [LARGE SCALE GENOMIC DNA]</scope>
    <source>
        <strain evidence="4">ATCC 43989 / DSM 5975 / JCM 20966 / LMG 6465 / NBRC 14845 / NCIMB 13405 / ORS 571</strain>
    </source>
</reference>
<organism evidence="3 4">
    <name type="scientific">Azorhizobium caulinodans (strain ATCC 43989 / DSM 5975 / JCM 20966 / LMG 6465 / NBRC 14845 / NCIMB 13405 / ORS 571)</name>
    <dbReference type="NCBI Taxonomy" id="438753"/>
    <lineage>
        <taxon>Bacteria</taxon>
        <taxon>Pseudomonadati</taxon>
        <taxon>Pseudomonadota</taxon>
        <taxon>Alphaproteobacteria</taxon>
        <taxon>Hyphomicrobiales</taxon>
        <taxon>Xanthobacteraceae</taxon>
        <taxon>Azorhizobium</taxon>
    </lineage>
</organism>
<evidence type="ECO:0000256" key="2">
    <source>
        <dbReference type="SAM" id="MobiDB-lite"/>
    </source>
</evidence>
<proteinExistence type="predicted"/>
<dbReference type="HOGENOM" id="CLU_2271619_0_0_5"/>
<evidence type="ECO:0000313" key="3">
    <source>
        <dbReference type="EMBL" id="BAF87457.1"/>
    </source>
</evidence>
<evidence type="ECO:0000256" key="1">
    <source>
        <dbReference type="SAM" id="Coils"/>
    </source>
</evidence>
<accession>A8HX43</accession>
<reference evidence="3 4" key="4">
    <citation type="journal article" date="2009" name="Appl. Environ. Microbiol.">
        <title>Comparative genome-wide transcriptional profiling of Azorhizobium caulinodans ORS571 grown under free-living and symbiotic conditions.</title>
        <authorList>
            <person name="Tsukada S."/>
            <person name="Aono T."/>
            <person name="Akiba N."/>
            <person name="Lee KB."/>
            <person name="Liu CT."/>
            <person name="Toyazaki H."/>
            <person name="Oyaizu H."/>
        </authorList>
    </citation>
    <scope>NUCLEOTIDE SEQUENCE [LARGE SCALE GENOMIC DNA]</scope>
    <source>
        <strain evidence="4">ATCC 43989 / DSM 5975 / JCM 20966 / LMG 6465 / NBRC 14845 / NCIMB 13405 / ORS 571</strain>
    </source>
</reference>
<keyword evidence="4" id="KW-1185">Reference proteome</keyword>
<dbReference type="eggNOG" id="ENOG5033KJ9">
    <property type="taxonomic scope" value="Bacteria"/>
</dbReference>
<dbReference type="EMBL" id="AP009384">
    <property type="protein sequence ID" value="BAF87457.1"/>
    <property type="molecule type" value="Genomic_DNA"/>
</dbReference>
<reference evidence="3 4" key="3">
    <citation type="journal article" date="2008" name="BMC Genomics">
        <title>The genome of the versatile nitrogen fixer Azorhizobium caulinodans ORS571.</title>
        <authorList>
            <person name="Lee KB."/>
            <person name="Backer P.D."/>
            <person name="Aono T."/>
            <person name="Liu CT."/>
            <person name="Suzuki S."/>
            <person name="Suzuki T."/>
            <person name="Kaneko T."/>
            <person name="Yamada M."/>
            <person name="Tabata S."/>
            <person name="Kupfer D.M."/>
            <person name="Najar F.Z."/>
            <person name="Wiley G.B."/>
            <person name="Roe B."/>
            <person name="Binnewies T.T."/>
            <person name="Ussery D.W."/>
            <person name="D'Haeze W."/>
            <person name="Herder J.D."/>
            <person name="Gevers D."/>
            <person name="Vereecke D."/>
            <person name="Holsters M."/>
            <person name="Oyaizu H."/>
        </authorList>
    </citation>
    <scope>NUCLEOTIDE SEQUENCE [LARGE SCALE GENOMIC DNA]</scope>
    <source>
        <strain evidence="4">ATCC 43989 / DSM 5975 / JCM 20966 / LMG 6465 / NBRC 14845 / NCIMB 13405 / ORS 571</strain>
    </source>
</reference>
<name>A8HX43_AZOC5</name>
<dbReference type="KEGG" id="azc:AZC_1459"/>
<keyword evidence="1" id="KW-0175">Coiled coil</keyword>